<evidence type="ECO:0000259" key="1">
    <source>
        <dbReference type="Pfam" id="PF22685"/>
    </source>
</evidence>
<keyword evidence="3" id="KW-1185">Reference proteome</keyword>
<dbReference type="SUPFAM" id="SSF55347">
    <property type="entry name" value="Glyceraldehyde-3-phosphate dehydrogenase-like, C-terminal domain"/>
    <property type="match status" value="1"/>
</dbReference>
<evidence type="ECO:0000313" key="2">
    <source>
        <dbReference type="EMBL" id="KAL2807741.1"/>
    </source>
</evidence>
<accession>A0ABR4GX15</accession>
<evidence type="ECO:0000313" key="3">
    <source>
        <dbReference type="Proteomes" id="UP001610334"/>
    </source>
</evidence>
<gene>
    <name evidence="2" type="ORF">BJX63DRAFT_411365</name>
</gene>
<sequence length="175" mass="19379">MDFVASLLGQPRTVSAHLQTTWPYVDILDGDKVIEQGVRKTTDDYASLHGATDQGVKYTYVLRGGEAFEQGDGLVWDIIGEKGQIRVTGANIMFNIGADNYTIRVKDYEAGEIETVPMHENLLLPLLAQNVGMVYERFADGGFVLTFEDAVRRHEFLDAMFESNEAGGAVQTLRS</sequence>
<dbReference type="Pfam" id="PF22685">
    <property type="entry name" value="Gal80p_C-like"/>
    <property type="match status" value="1"/>
</dbReference>
<organism evidence="2 3">
    <name type="scientific">Aspergillus granulosus</name>
    <dbReference type="NCBI Taxonomy" id="176169"/>
    <lineage>
        <taxon>Eukaryota</taxon>
        <taxon>Fungi</taxon>
        <taxon>Dikarya</taxon>
        <taxon>Ascomycota</taxon>
        <taxon>Pezizomycotina</taxon>
        <taxon>Eurotiomycetes</taxon>
        <taxon>Eurotiomycetidae</taxon>
        <taxon>Eurotiales</taxon>
        <taxon>Aspergillaceae</taxon>
        <taxon>Aspergillus</taxon>
        <taxon>Aspergillus subgen. Nidulantes</taxon>
    </lineage>
</organism>
<dbReference type="Gene3D" id="3.30.360.10">
    <property type="entry name" value="Dihydrodipicolinate Reductase, domain 2"/>
    <property type="match status" value="1"/>
</dbReference>
<comment type="caution">
    <text evidence="2">The sequence shown here is derived from an EMBL/GenBank/DDBJ whole genome shotgun (WGS) entry which is preliminary data.</text>
</comment>
<reference evidence="2 3" key="1">
    <citation type="submission" date="2024-07" db="EMBL/GenBank/DDBJ databases">
        <title>Section-level genome sequencing and comparative genomics of Aspergillus sections Usti and Cavernicolus.</title>
        <authorList>
            <consortium name="Lawrence Berkeley National Laboratory"/>
            <person name="Nybo J.L."/>
            <person name="Vesth T.C."/>
            <person name="Theobald S."/>
            <person name="Frisvad J.C."/>
            <person name="Larsen T.O."/>
            <person name="Kjaerboelling I."/>
            <person name="Rothschild-Mancinelli K."/>
            <person name="Lyhne E.K."/>
            <person name="Kogle M.E."/>
            <person name="Barry K."/>
            <person name="Clum A."/>
            <person name="Na H."/>
            <person name="Ledsgaard L."/>
            <person name="Lin J."/>
            <person name="Lipzen A."/>
            <person name="Kuo A."/>
            <person name="Riley R."/>
            <person name="Mondo S."/>
            <person name="Labutti K."/>
            <person name="Haridas S."/>
            <person name="Pangalinan J."/>
            <person name="Salamov A.A."/>
            <person name="Simmons B.A."/>
            <person name="Magnuson J.K."/>
            <person name="Chen J."/>
            <person name="Drula E."/>
            <person name="Henrissat B."/>
            <person name="Wiebenga A."/>
            <person name="Lubbers R.J."/>
            <person name="Gomes A.C."/>
            <person name="Makela M.R."/>
            <person name="Stajich J."/>
            <person name="Grigoriev I.V."/>
            <person name="Mortensen U.H."/>
            <person name="De Vries R.P."/>
            <person name="Baker S.E."/>
            <person name="Andersen M.R."/>
        </authorList>
    </citation>
    <scope>NUCLEOTIDE SEQUENCE [LARGE SCALE GENOMIC DNA]</scope>
    <source>
        <strain evidence="2 3">CBS 588.65</strain>
    </source>
</reference>
<protein>
    <recommendedName>
        <fullName evidence="1">Gal80p-like C-terminal domain-containing protein</fullName>
    </recommendedName>
</protein>
<dbReference type="InterPro" id="IPR055080">
    <property type="entry name" value="Gal80p-like_C"/>
</dbReference>
<dbReference type="EMBL" id="JBFXLT010000132">
    <property type="protein sequence ID" value="KAL2807741.1"/>
    <property type="molecule type" value="Genomic_DNA"/>
</dbReference>
<proteinExistence type="predicted"/>
<feature type="domain" description="Gal80p-like C-terminal" evidence="1">
    <location>
        <begin position="1"/>
        <end position="89"/>
    </location>
</feature>
<name>A0ABR4GX15_9EURO</name>
<dbReference type="Proteomes" id="UP001610334">
    <property type="component" value="Unassembled WGS sequence"/>
</dbReference>